<keyword evidence="1" id="KW-0732">Signal</keyword>
<evidence type="ECO:0000313" key="2">
    <source>
        <dbReference type="EMBL" id="MBK5927280.1"/>
    </source>
</evidence>
<proteinExistence type="predicted"/>
<comment type="caution">
    <text evidence="2">The sequence shown here is derived from an EMBL/GenBank/DDBJ whole genome shotgun (WGS) entry which is preliminary data.</text>
</comment>
<protein>
    <recommendedName>
        <fullName evidence="4">Lipoprotein</fullName>
    </recommendedName>
</protein>
<feature type="chain" id="PRO_5037412890" description="Lipoprotein" evidence="1">
    <location>
        <begin position="24"/>
        <end position="220"/>
    </location>
</feature>
<dbReference type="RefSeq" id="WP_201157039.1">
    <property type="nucleotide sequence ID" value="NZ_NHSD01000227.1"/>
</dbReference>
<evidence type="ECO:0000313" key="3">
    <source>
        <dbReference type="Proteomes" id="UP000706333"/>
    </source>
</evidence>
<reference evidence="2" key="2">
    <citation type="journal article" date="2020" name="Microorganisms">
        <title>Osmotic Adaptation and Compatible Solute Biosynthesis of Phototrophic Bacteria as Revealed from Genome Analyses.</title>
        <authorList>
            <person name="Imhoff J.F."/>
            <person name="Rahn T."/>
            <person name="Kunzel S."/>
            <person name="Keller A."/>
            <person name="Neulinger S.C."/>
        </authorList>
    </citation>
    <scope>NUCLEOTIDE SEQUENCE</scope>
    <source>
        <strain evidence="2">LMG 28126</strain>
    </source>
</reference>
<evidence type="ECO:0008006" key="4">
    <source>
        <dbReference type="Google" id="ProtNLM"/>
    </source>
</evidence>
<gene>
    <name evidence="2" type="ORF">CCR87_08005</name>
</gene>
<accession>A0A934TK68</accession>
<dbReference type="EMBL" id="NHSD01000227">
    <property type="protein sequence ID" value="MBK5927280.1"/>
    <property type="molecule type" value="Genomic_DNA"/>
</dbReference>
<reference evidence="2" key="1">
    <citation type="submission" date="2017-05" db="EMBL/GenBank/DDBJ databases">
        <authorList>
            <person name="Imhoff J.F."/>
            <person name="Rahn T."/>
            <person name="Kuenzel S."/>
            <person name="Neulinger S.C."/>
        </authorList>
    </citation>
    <scope>NUCLEOTIDE SEQUENCE</scope>
    <source>
        <strain evidence="2">LMG 28126</strain>
    </source>
</reference>
<sequence>MKKTSTFIGTLCAVALVSTAAMAGVCDYRPSAVLGQGSAAVVAGAGAATAAGGGALKAAGVYTLVHAGSGLTMLGSTAAGASAAGTVGIIAGTGGVLGTVGAVLLAPATIVVAGVTAVGVGGLEAACFFTDERVTDYDAVFALMAHLAEHHPEDRFRLVTGISGRQDDAIRIWNPETEELDRYLVADLYLVNGTLMHREFGFNRNLGRVALVTEVGAPTE</sequence>
<evidence type="ECO:0000256" key="1">
    <source>
        <dbReference type="SAM" id="SignalP"/>
    </source>
</evidence>
<dbReference type="Proteomes" id="UP000706333">
    <property type="component" value="Unassembled WGS sequence"/>
</dbReference>
<dbReference type="AlphaFoldDB" id="A0A934TK68"/>
<feature type="signal peptide" evidence="1">
    <location>
        <begin position="1"/>
        <end position="23"/>
    </location>
</feature>
<keyword evidence="3" id="KW-1185">Reference proteome</keyword>
<organism evidence="2 3">
    <name type="scientific">Rhodobaculum claviforme</name>
    <dbReference type="NCBI Taxonomy" id="1549854"/>
    <lineage>
        <taxon>Bacteria</taxon>
        <taxon>Pseudomonadati</taxon>
        <taxon>Pseudomonadota</taxon>
        <taxon>Alphaproteobacteria</taxon>
        <taxon>Rhodobacterales</taxon>
        <taxon>Paracoccaceae</taxon>
        <taxon>Rhodobaculum</taxon>
    </lineage>
</organism>
<name>A0A934TK68_9RHOB</name>